<dbReference type="SMART" id="SM00367">
    <property type="entry name" value="LRR_CC"/>
    <property type="match status" value="4"/>
</dbReference>
<feature type="domain" description="F-box/LRR-repeat protein 15/At3g58940/PEG3-like LRR" evidence="1">
    <location>
        <begin position="21"/>
        <end position="100"/>
    </location>
</feature>
<proteinExistence type="predicted"/>
<keyword evidence="3" id="KW-1185">Reference proteome</keyword>
<accession>A0ABC8R665</accession>
<gene>
    <name evidence="2" type="ORF">ILEXP_LOCUS7699</name>
</gene>
<dbReference type="PANTHER" id="PTHR38926:SF2">
    <property type="entry name" value="F-BOX_LRR-REPEAT PROTEIN 21-RELATED"/>
    <property type="match status" value="1"/>
</dbReference>
<evidence type="ECO:0000259" key="1">
    <source>
        <dbReference type="Pfam" id="PF24758"/>
    </source>
</evidence>
<dbReference type="Gene3D" id="3.80.10.10">
    <property type="entry name" value="Ribonuclease Inhibitor"/>
    <property type="match status" value="1"/>
</dbReference>
<feature type="domain" description="F-box/LRR-repeat protein 15/At3g58940/PEG3-like LRR" evidence="1">
    <location>
        <begin position="102"/>
        <end position="148"/>
    </location>
</feature>
<sequence length="226" mass="25535">MIHMINTFLYYFYTITDLPCLFVPHPVHSSSQLKRLRFACCHNISSEGLIEAVKKLPLLEELHLYYTSITKEAIEAVGQSCPRLKSFKLNKAGCTRFHISGDKDALAIAENMPELRHLQLFGNKMTNDGLQAILDGCPQLESLDLRLCFNVNLAGSLGRRCSEQIKDLRHPDDSTEDYGFYAEISECESCDEYPSGFSDIDNLSDYDEYNDFSGGSIDFSDNEGIF</sequence>
<name>A0ABC8R665_9AQUA</name>
<protein>
    <recommendedName>
        <fullName evidence="1">F-box/LRR-repeat protein 15/At3g58940/PEG3-like LRR domain-containing protein</fullName>
    </recommendedName>
</protein>
<dbReference type="InterPro" id="IPR055411">
    <property type="entry name" value="LRR_FXL15/At3g58940/PEG3-like"/>
</dbReference>
<reference evidence="2 3" key="1">
    <citation type="submission" date="2024-02" db="EMBL/GenBank/DDBJ databases">
        <authorList>
            <person name="Vignale AGUSTIN F."/>
            <person name="Sosa J E."/>
            <person name="Modenutti C."/>
        </authorList>
    </citation>
    <scope>NUCLEOTIDE SEQUENCE [LARGE SCALE GENOMIC DNA]</scope>
</reference>
<evidence type="ECO:0000313" key="3">
    <source>
        <dbReference type="Proteomes" id="UP001642360"/>
    </source>
</evidence>
<dbReference type="InterPro" id="IPR032675">
    <property type="entry name" value="LRR_dom_sf"/>
</dbReference>
<dbReference type="Proteomes" id="UP001642360">
    <property type="component" value="Unassembled WGS sequence"/>
</dbReference>
<dbReference type="Pfam" id="PF24758">
    <property type="entry name" value="LRR_At5g56370"/>
    <property type="match status" value="2"/>
</dbReference>
<comment type="caution">
    <text evidence="2">The sequence shown here is derived from an EMBL/GenBank/DDBJ whole genome shotgun (WGS) entry which is preliminary data.</text>
</comment>
<dbReference type="PANTHER" id="PTHR38926">
    <property type="entry name" value="F-BOX DOMAIN CONTAINING PROTEIN, EXPRESSED"/>
    <property type="match status" value="1"/>
</dbReference>
<dbReference type="InterPro" id="IPR006553">
    <property type="entry name" value="Leu-rich_rpt_Cys-con_subtyp"/>
</dbReference>
<organism evidence="2 3">
    <name type="scientific">Ilex paraguariensis</name>
    <name type="common">yerba mate</name>
    <dbReference type="NCBI Taxonomy" id="185542"/>
    <lineage>
        <taxon>Eukaryota</taxon>
        <taxon>Viridiplantae</taxon>
        <taxon>Streptophyta</taxon>
        <taxon>Embryophyta</taxon>
        <taxon>Tracheophyta</taxon>
        <taxon>Spermatophyta</taxon>
        <taxon>Magnoliopsida</taxon>
        <taxon>eudicotyledons</taxon>
        <taxon>Gunneridae</taxon>
        <taxon>Pentapetalae</taxon>
        <taxon>asterids</taxon>
        <taxon>campanulids</taxon>
        <taxon>Aquifoliales</taxon>
        <taxon>Aquifoliaceae</taxon>
        <taxon>Ilex</taxon>
    </lineage>
</organism>
<dbReference type="AlphaFoldDB" id="A0ABC8R665"/>
<dbReference type="EMBL" id="CAUOFW020001026">
    <property type="protein sequence ID" value="CAK9140258.1"/>
    <property type="molecule type" value="Genomic_DNA"/>
</dbReference>
<dbReference type="SUPFAM" id="SSF52047">
    <property type="entry name" value="RNI-like"/>
    <property type="match status" value="1"/>
</dbReference>
<evidence type="ECO:0000313" key="2">
    <source>
        <dbReference type="EMBL" id="CAK9140258.1"/>
    </source>
</evidence>